<feature type="compositionally biased region" description="Polar residues" evidence="1">
    <location>
        <begin position="184"/>
        <end position="200"/>
    </location>
</feature>
<feature type="compositionally biased region" description="Polar residues" evidence="1">
    <location>
        <begin position="59"/>
        <end position="72"/>
    </location>
</feature>
<dbReference type="AlphaFoldDB" id="A0A3P7RZK1"/>
<proteinExistence type="predicted"/>
<evidence type="ECO:0000313" key="3">
    <source>
        <dbReference type="Proteomes" id="UP000278807"/>
    </source>
</evidence>
<dbReference type="Proteomes" id="UP000278807">
    <property type="component" value="Unassembled WGS sequence"/>
</dbReference>
<evidence type="ECO:0000313" key="2">
    <source>
        <dbReference type="EMBL" id="VDN99920.1"/>
    </source>
</evidence>
<keyword evidence="3" id="KW-1185">Reference proteome</keyword>
<organism evidence="2 3">
    <name type="scientific">Rodentolepis nana</name>
    <name type="common">Dwarf tapeworm</name>
    <name type="synonym">Hymenolepis nana</name>
    <dbReference type="NCBI Taxonomy" id="102285"/>
    <lineage>
        <taxon>Eukaryota</taxon>
        <taxon>Metazoa</taxon>
        <taxon>Spiralia</taxon>
        <taxon>Lophotrochozoa</taxon>
        <taxon>Platyhelminthes</taxon>
        <taxon>Cestoda</taxon>
        <taxon>Eucestoda</taxon>
        <taxon>Cyclophyllidea</taxon>
        <taxon>Hymenolepididae</taxon>
        <taxon>Rodentolepis</taxon>
    </lineage>
</organism>
<name>A0A3P7RZK1_RODNA</name>
<dbReference type="OrthoDB" id="6261120at2759"/>
<gene>
    <name evidence="2" type="ORF">HNAJ_LOCUS4061</name>
</gene>
<reference evidence="2 3" key="1">
    <citation type="submission" date="2018-11" db="EMBL/GenBank/DDBJ databases">
        <authorList>
            <consortium name="Pathogen Informatics"/>
        </authorList>
    </citation>
    <scope>NUCLEOTIDE SEQUENCE [LARGE SCALE GENOMIC DNA]</scope>
</reference>
<feature type="compositionally biased region" description="Low complexity" evidence="1">
    <location>
        <begin position="142"/>
        <end position="162"/>
    </location>
</feature>
<protein>
    <submittedName>
        <fullName evidence="2">Uncharacterized protein</fullName>
    </submittedName>
</protein>
<evidence type="ECO:0000256" key="1">
    <source>
        <dbReference type="SAM" id="MobiDB-lite"/>
    </source>
</evidence>
<feature type="region of interest" description="Disordered" evidence="1">
    <location>
        <begin position="54"/>
        <end position="127"/>
    </location>
</feature>
<dbReference type="EMBL" id="UZAE01002638">
    <property type="protein sequence ID" value="VDN99920.1"/>
    <property type="molecule type" value="Genomic_DNA"/>
</dbReference>
<sequence length="258" mass="28146">MQTLYGTSNINQKRYPSDNALDMTYNEEKSQQANSMMPQFYVSGRKAGTVKIAVRSRSEQTSPTNNGPSSPRQVFRVATGGGGGAPYDDRVRSQHVILPQSTQPKNTTSSSVDGPQSEDDENQTLPSVREIIRQVEEMTLKNNSSAHNSSTSLNHSHSGGSTMHISRSLSRPVNAEVPGRGENSRSLSASSAQINGGTLGRMTNHNGTYYATSSNSSDFDSHTVGRGYATTRREDFDSDNRRSAGQSVRPLFLDFLFE</sequence>
<feature type="region of interest" description="Disordered" evidence="1">
    <location>
        <begin position="141"/>
        <end position="200"/>
    </location>
</feature>
<feature type="compositionally biased region" description="Polar residues" evidence="1">
    <location>
        <begin position="99"/>
        <end position="114"/>
    </location>
</feature>
<accession>A0A3P7RZK1</accession>